<evidence type="ECO:0000313" key="2">
    <source>
        <dbReference type="Proteomes" id="UP000054783"/>
    </source>
</evidence>
<sequence length="35" mass="3890">MPSVEHSVICCYAIANIVEQWLTICFSIGKLDAHP</sequence>
<keyword evidence="2" id="KW-1185">Reference proteome</keyword>
<protein>
    <submittedName>
        <fullName evidence="1">Uncharacterized protein</fullName>
    </submittedName>
</protein>
<dbReference type="AlphaFoldDB" id="A0A0V0Z156"/>
<name>A0A0V0Z156_9BILA</name>
<reference evidence="1 2" key="1">
    <citation type="submission" date="2015-01" db="EMBL/GenBank/DDBJ databases">
        <title>Evolution of Trichinella species and genotypes.</title>
        <authorList>
            <person name="Korhonen P.K."/>
            <person name="Edoardo P."/>
            <person name="Giuseppe L.R."/>
            <person name="Gasser R.B."/>
        </authorList>
    </citation>
    <scope>NUCLEOTIDE SEQUENCE [LARGE SCALE GENOMIC DNA]</scope>
    <source>
        <strain evidence="1">ISS2496</strain>
    </source>
</reference>
<comment type="caution">
    <text evidence="1">The sequence shown here is derived from an EMBL/GenBank/DDBJ whole genome shotgun (WGS) entry which is preliminary data.</text>
</comment>
<dbReference type="Proteomes" id="UP000054783">
    <property type="component" value="Unassembled WGS sequence"/>
</dbReference>
<evidence type="ECO:0000313" key="1">
    <source>
        <dbReference type="EMBL" id="KRY06140.1"/>
    </source>
</evidence>
<gene>
    <name evidence="1" type="ORF">T12_16869</name>
</gene>
<dbReference type="EMBL" id="JYDQ01000925">
    <property type="protein sequence ID" value="KRY06140.1"/>
    <property type="molecule type" value="Genomic_DNA"/>
</dbReference>
<proteinExistence type="predicted"/>
<organism evidence="1 2">
    <name type="scientific">Trichinella patagoniensis</name>
    <dbReference type="NCBI Taxonomy" id="990121"/>
    <lineage>
        <taxon>Eukaryota</taxon>
        <taxon>Metazoa</taxon>
        <taxon>Ecdysozoa</taxon>
        <taxon>Nematoda</taxon>
        <taxon>Enoplea</taxon>
        <taxon>Dorylaimia</taxon>
        <taxon>Trichinellida</taxon>
        <taxon>Trichinellidae</taxon>
        <taxon>Trichinella</taxon>
    </lineage>
</organism>
<accession>A0A0V0Z156</accession>